<gene>
    <name evidence="15" type="ORF">O3P69_001048</name>
</gene>
<dbReference type="PANTHER" id="PTHR18945">
    <property type="entry name" value="NEUROTRANSMITTER GATED ION CHANNEL"/>
    <property type="match status" value="1"/>
</dbReference>
<dbReference type="GO" id="GO:0005886">
    <property type="term" value="C:plasma membrane"/>
    <property type="evidence" value="ECO:0007669"/>
    <property type="project" value="UniProtKB-SubCell"/>
</dbReference>
<evidence type="ECO:0000256" key="1">
    <source>
        <dbReference type="ARBA" id="ARBA00004141"/>
    </source>
</evidence>
<evidence type="ECO:0000256" key="12">
    <source>
        <dbReference type="PROSITE-ProRule" id="PRU00124"/>
    </source>
</evidence>
<dbReference type="Proteomes" id="UP001487740">
    <property type="component" value="Unassembled WGS sequence"/>
</dbReference>
<dbReference type="CDD" id="cd00112">
    <property type="entry name" value="LDLa"/>
    <property type="match status" value="1"/>
</dbReference>
<dbReference type="InterPro" id="IPR001304">
    <property type="entry name" value="C-type_lectin-like"/>
</dbReference>
<dbReference type="Gene3D" id="2.70.170.10">
    <property type="entry name" value="Neurotransmitter-gated ion-channel ligand-binding domain"/>
    <property type="match status" value="1"/>
</dbReference>
<keyword evidence="10 12" id="KW-1015">Disulfide bond</keyword>
<keyword evidence="16" id="KW-1185">Reference proteome</keyword>
<feature type="disulfide bond" evidence="12">
    <location>
        <begin position="503"/>
        <end position="515"/>
    </location>
</feature>
<evidence type="ECO:0000256" key="8">
    <source>
        <dbReference type="ARBA" id="ARBA00023065"/>
    </source>
</evidence>
<dbReference type="SUPFAM" id="SSF49899">
    <property type="entry name" value="Concanavalin A-like lectins/glucanases"/>
    <property type="match status" value="1"/>
</dbReference>
<dbReference type="InterPro" id="IPR002172">
    <property type="entry name" value="LDrepeatLR_classA_rpt"/>
</dbReference>
<keyword evidence="9 13" id="KW-0472">Membrane</keyword>
<dbReference type="Gene3D" id="3.10.100.10">
    <property type="entry name" value="Mannose-Binding Protein A, subunit A"/>
    <property type="match status" value="1"/>
</dbReference>
<dbReference type="SUPFAM" id="SSF90112">
    <property type="entry name" value="Neurotransmitter-gated ion-channel transmembrane pore"/>
    <property type="match status" value="1"/>
</dbReference>
<dbReference type="SUPFAM" id="SSF57424">
    <property type="entry name" value="LDL receptor-like module"/>
    <property type="match status" value="1"/>
</dbReference>
<evidence type="ECO:0000256" key="6">
    <source>
        <dbReference type="ARBA" id="ARBA00022729"/>
    </source>
</evidence>
<dbReference type="InterPro" id="IPR006202">
    <property type="entry name" value="Neur_chan_lig-bd"/>
</dbReference>
<dbReference type="InterPro" id="IPR016187">
    <property type="entry name" value="CTDL_fold"/>
</dbReference>
<dbReference type="InterPro" id="IPR006201">
    <property type="entry name" value="Neur_channel"/>
</dbReference>
<feature type="disulfide bond" evidence="12">
    <location>
        <begin position="510"/>
        <end position="528"/>
    </location>
</feature>
<evidence type="ECO:0000256" key="5">
    <source>
        <dbReference type="ARBA" id="ARBA00022692"/>
    </source>
</evidence>
<evidence type="ECO:0000259" key="14">
    <source>
        <dbReference type="SMART" id="SM00034"/>
    </source>
</evidence>
<evidence type="ECO:0000256" key="11">
    <source>
        <dbReference type="ARBA" id="ARBA00023303"/>
    </source>
</evidence>
<dbReference type="InterPro" id="IPR023415">
    <property type="entry name" value="LDLR_class-A_CS"/>
</dbReference>
<dbReference type="Pfam" id="PF13385">
    <property type="entry name" value="Laminin_G_3"/>
    <property type="match status" value="1"/>
</dbReference>
<dbReference type="PROSITE" id="PS00236">
    <property type="entry name" value="NEUROTR_ION_CHANNEL"/>
    <property type="match status" value="1"/>
</dbReference>
<evidence type="ECO:0000256" key="4">
    <source>
        <dbReference type="ARBA" id="ARBA00022475"/>
    </source>
</evidence>
<feature type="transmembrane region" description="Helical" evidence="13">
    <location>
        <begin position="822"/>
        <end position="841"/>
    </location>
</feature>
<dbReference type="PROSITE" id="PS50068">
    <property type="entry name" value="LDLRA_2"/>
    <property type="match status" value="1"/>
</dbReference>
<name>A0AAW0UQB8_SCYPA</name>
<dbReference type="InterPro" id="IPR018000">
    <property type="entry name" value="Neurotransmitter_ion_chnl_CS"/>
</dbReference>
<keyword evidence="3" id="KW-0813">Transport</keyword>
<evidence type="ECO:0000313" key="15">
    <source>
        <dbReference type="EMBL" id="KAK8401651.1"/>
    </source>
</evidence>
<dbReference type="InterPro" id="IPR036055">
    <property type="entry name" value="LDL_receptor-like_sf"/>
</dbReference>
<accession>A0AAW0UQB8</accession>
<dbReference type="PROSITE" id="PS01209">
    <property type="entry name" value="LDLRA_1"/>
    <property type="match status" value="1"/>
</dbReference>
<comment type="caution">
    <text evidence="15">The sequence shown here is derived from an EMBL/GenBank/DDBJ whole genome shotgun (WGS) entry which is preliminary data.</text>
</comment>
<keyword evidence="6" id="KW-0732">Signal</keyword>
<keyword evidence="4" id="KW-1003">Cell membrane</keyword>
<evidence type="ECO:0000256" key="13">
    <source>
        <dbReference type="SAM" id="Phobius"/>
    </source>
</evidence>
<dbReference type="Pfam" id="PF02931">
    <property type="entry name" value="Neur_chan_LBD"/>
    <property type="match status" value="1"/>
</dbReference>
<evidence type="ECO:0000256" key="9">
    <source>
        <dbReference type="ARBA" id="ARBA00023136"/>
    </source>
</evidence>
<evidence type="ECO:0000256" key="3">
    <source>
        <dbReference type="ARBA" id="ARBA00022448"/>
    </source>
</evidence>
<feature type="transmembrane region" description="Helical" evidence="13">
    <location>
        <begin position="911"/>
        <end position="931"/>
    </location>
</feature>
<dbReference type="SMART" id="SM00192">
    <property type="entry name" value="LDLa"/>
    <property type="match status" value="1"/>
</dbReference>
<evidence type="ECO:0000313" key="16">
    <source>
        <dbReference type="Proteomes" id="UP001487740"/>
    </source>
</evidence>
<proteinExistence type="predicted"/>
<dbReference type="InterPro" id="IPR036734">
    <property type="entry name" value="Neur_chan_lig-bd_sf"/>
</dbReference>
<feature type="domain" description="C-type lectin" evidence="14">
    <location>
        <begin position="294"/>
        <end position="416"/>
    </location>
</feature>
<comment type="subcellular location">
    <subcellularLocation>
        <location evidence="2">Cell membrane</location>
    </subcellularLocation>
    <subcellularLocation>
        <location evidence="1">Membrane</location>
        <topology evidence="1">Multi-pass membrane protein</topology>
    </subcellularLocation>
</comment>
<dbReference type="SUPFAM" id="SSF63712">
    <property type="entry name" value="Nicotinic receptor ligand binding domain-like"/>
    <property type="match status" value="1"/>
</dbReference>
<evidence type="ECO:0000256" key="2">
    <source>
        <dbReference type="ARBA" id="ARBA00004236"/>
    </source>
</evidence>
<dbReference type="InterPro" id="IPR038050">
    <property type="entry name" value="Neuro_actylchol_rec"/>
</dbReference>
<keyword evidence="5 13" id="KW-0812">Transmembrane</keyword>
<evidence type="ECO:0000256" key="7">
    <source>
        <dbReference type="ARBA" id="ARBA00022989"/>
    </source>
</evidence>
<dbReference type="InterPro" id="IPR006029">
    <property type="entry name" value="Neurotrans-gated_channel_TM"/>
</dbReference>
<dbReference type="PRINTS" id="PR00253">
    <property type="entry name" value="GABAARECEPTR"/>
</dbReference>
<protein>
    <recommendedName>
        <fullName evidence="14">C-type lectin domain-containing protein</fullName>
    </recommendedName>
</protein>
<dbReference type="InterPro" id="IPR006028">
    <property type="entry name" value="GABAA/Glycine_rcpt"/>
</dbReference>
<dbReference type="GO" id="GO:0005254">
    <property type="term" value="F:chloride channel activity"/>
    <property type="evidence" value="ECO:0007669"/>
    <property type="project" value="UniProtKB-ARBA"/>
</dbReference>
<dbReference type="GO" id="GO:0005230">
    <property type="term" value="F:extracellular ligand-gated monoatomic ion channel activity"/>
    <property type="evidence" value="ECO:0007669"/>
    <property type="project" value="InterPro"/>
</dbReference>
<dbReference type="CDD" id="cd00037">
    <property type="entry name" value="CLECT"/>
    <property type="match status" value="1"/>
</dbReference>
<dbReference type="Pfam" id="PF00059">
    <property type="entry name" value="Lectin_C"/>
    <property type="match status" value="1"/>
</dbReference>
<dbReference type="InterPro" id="IPR036719">
    <property type="entry name" value="Neuro-gated_channel_TM_sf"/>
</dbReference>
<dbReference type="GO" id="GO:0004888">
    <property type="term" value="F:transmembrane signaling receptor activity"/>
    <property type="evidence" value="ECO:0007669"/>
    <property type="project" value="InterPro"/>
</dbReference>
<dbReference type="Gene3D" id="4.10.400.10">
    <property type="entry name" value="Low-density Lipoprotein Receptor"/>
    <property type="match status" value="1"/>
</dbReference>
<dbReference type="InterPro" id="IPR016186">
    <property type="entry name" value="C-type_lectin-like/link_sf"/>
</dbReference>
<organism evidence="15 16">
    <name type="scientific">Scylla paramamosain</name>
    <name type="common">Mud crab</name>
    <dbReference type="NCBI Taxonomy" id="85552"/>
    <lineage>
        <taxon>Eukaryota</taxon>
        <taxon>Metazoa</taxon>
        <taxon>Ecdysozoa</taxon>
        <taxon>Arthropoda</taxon>
        <taxon>Crustacea</taxon>
        <taxon>Multicrustacea</taxon>
        <taxon>Malacostraca</taxon>
        <taxon>Eumalacostraca</taxon>
        <taxon>Eucarida</taxon>
        <taxon>Decapoda</taxon>
        <taxon>Pleocyemata</taxon>
        <taxon>Brachyura</taxon>
        <taxon>Eubrachyura</taxon>
        <taxon>Portunoidea</taxon>
        <taxon>Portunidae</taxon>
        <taxon>Portuninae</taxon>
        <taxon>Scylla</taxon>
    </lineage>
</organism>
<keyword evidence="7 13" id="KW-1133">Transmembrane helix</keyword>
<sequence length="934" mass="105931">MTFVLTVIVSISNFRRWSLAEWRIGDDLRVLSPGFESRWSPPFAATVCVEAEDPVEMCAGLPSRVLVMVVMVLVMVAVLVLGNDSVTPAEAQQGFKVLEIPKEEDKGNVTYHYPLDASRSFNAFTVCLRMRPTIFYFTNNLVKLTLGNKEASFVFHSTFQLKRIWLTVADVWIHFPLSSRFRILRWYHLCFIHDPSRRELVTVVDGHTEYRAAIAPPTEPLRADMLYLASGPSVNNKNYVGDISQVNVWTRALATKEILELAECHKDLAGDYVSWKDMELPGLTPRTVPHTLLCPRHNNTIYFVFPSILYATARYLCTALGSSLPQPATWEDVSALVSLTHAAGLSYVSRYAVWMPISDEENEGIWRSALDEDAAPVLLWSHGEPNGFTYENCAYVSQQGIHDASCEDATATAVCRVEDLPVFILHNTEKTLMSFVADQNEAKELVFRGFDGSAIVKVNGFWSWEGPDNKTLAVLSDEHFQFPMGGREWHTQEGSSLMLLTACPDGHFTCNDASCIPMEHHCDSKFDCKDMSDEDSCVNVLIRSAYQNWLPPHHDARHMLIAITFHVMTVSVSTEDMHLELTFNLSLSWTDKRLQFYNLKESRPNWLTHDDLQEMWTPHVLFPNAKGNEYTIVDQNTVGHVSRNCKPDITGIMAAHEVEVFSGSCNPITVTRRYKMRFNCEFDLLLYPFDQQTCQVPLLFQTNIRDYVKFSYTQSQVKYTGPSKLREYEVDSVLLRPPNVCKDQSDICFEVPLRRLSSHAVLTMYTPSLILLFLSYITLFFNPAVFEVRIMATLTSLLVMATIFTQSSSSLPTTSYIKMLDLWLLTCILLVFLIVIFHTFIEHYRLLKKGESEGKAWATRVVVGCLSPPLDLSHAEKCSQDPQQKAPSTRTSSTITTASTTMDSLVWAAKITLPVVFLIFLIAYLIFIITFNSW</sequence>
<dbReference type="GO" id="GO:0099095">
    <property type="term" value="F:ligand-gated monoatomic anion channel activity"/>
    <property type="evidence" value="ECO:0007669"/>
    <property type="project" value="UniProtKB-ARBA"/>
</dbReference>
<dbReference type="Gene3D" id="1.20.58.390">
    <property type="entry name" value="Neurotransmitter-gated ion-channel transmembrane domain"/>
    <property type="match status" value="1"/>
</dbReference>
<keyword evidence="11" id="KW-0407">Ion channel</keyword>
<dbReference type="SMART" id="SM00034">
    <property type="entry name" value="CLECT"/>
    <property type="match status" value="1"/>
</dbReference>
<dbReference type="EMBL" id="JARAKH010000008">
    <property type="protein sequence ID" value="KAK8401651.1"/>
    <property type="molecule type" value="Genomic_DNA"/>
</dbReference>
<feature type="transmembrane region" description="Helical" evidence="13">
    <location>
        <begin position="788"/>
        <end position="807"/>
    </location>
</feature>
<dbReference type="Pfam" id="PF00057">
    <property type="entry name" value="Ldl_recept_a"/>
    <property type="match status" value="1"/>
</dbReference>
<dbReference type="Gene3D" id="2.60.120.200">
    <property type="match status" value="1"/>
</dbReference>
<reference evidence="15 16" key="1">
    <citation type="submission" date="2023-03" db="EMBL/GenBank/DDBJ databases">
        <title>High-quality genome of Scylla paramamosain provides insights in environmental adaptation.</title>
        <authorList>
            <person name="Zhang L."/>
        </authorList>
    </citation>
    <scope>NUCLEOTIDE SEQUENCE [LARGE SCALE GENOMIC DNA]</scope>
    <source>
        <strain evidence="15">LZ_2023a</strain>
        <tissue evidence="15">Muscle</tissue>
    </source>
</reference>
<keyword evidence="8" id="KW-0406">Ion transport</keyword>
<evidence type="ECO:0000256" key="10">
    <source>
        <dbReference type="ARBA" id="ARBA00023157"/>
    </source>
</evidence>
<dbReference type="SUPFAM" id="SSF56436">
    <property type="entry name" value="C-type lectin-like"/>
    <property type="match status" value="1"/>
</dbReference>
<dbReference type="AlphaFoldDB" id="A0AAW0UQB8"/>
<feature type="disulfide bond" evidence="12">
    <location>
        <begin position="522"/>
        <end position="537"/>
    </location>
</feature>
<dbReference type="InterPro" id="IPR013320">
    <property type="entry name" value="ConA-like_dom_sf"/>
</dbReference>
<dbReference type="Pfam" id="PF02932">
    <property type="entry name" value="Neur_chan_memb"/>
    <property type="match status" value="1"/>
</dbReference>
<feature type="transmembrane region" description="Helical" evidence="13">
    <location>
        <begin position="762"/>
        <end position="781"/>
    </location>
</feature>